<dbReference type="EMBL" id="JAFLVX010000015">
    <property type="protein sequence ID" value="MBO0476574.1"/>
    <property type="molecule type" value="Genomic_DNA"/>
</dbReference>
<gene>
    <name evidence="5" type="ORF">DOK76_05795</name>
</gene>
<organism evidence="5 6">
    <name type="scientific">Candidatus Vagococcus giribetii</name>
    <dbReference type="NCBI Taxonomy" id="2230876"/>
    <lineage>
        <taxon>Bacteria</taxon>
        <taxon>Bacillati</taxon>
        <taxon>Bacillota</taxon>
        <taxon>Bacilli</taxon>
        <taxon>Lactobacillales</taxon>
        <taxon>Enterococcaceae</taxon>
        <taxon>Vagococcus</taxon>
    </lineage>
</organism>
<dbReference type="Gene3D" id="2.60.40.4270">
    <property type="entry name" value="Listeria-Bacteroides repeat domain"/>
    <property type="match status" value="1"/>
</dbReference>
<evidence type="ECO:0000256" key="2">
    <source>
        <dbReference type="SAM" id="SignalP"/>
    </source>
</evidence>
<keyword evidence="2" id="KW-0732">Signal</keyword>
<evidence type="ECO:0000256" key="1">
    <source>
        <dbReference type="ARBA" id="ARBA00004196"/>
    </source>
</evidence>
<evidence type="ECO:0000313" key="6">
    <source>
        <dbReference type="Proteomes" id="UP000664857"/>
    </source>
</evidence>
<protein>
    <submittedName>
        <fullName evidence="5">WxL domain-containing protein</fullName>
    </submittedName>
</protein>
<dbReference type="InterPro" id="IPR047589">
    <property type="entry name" value="DUF11_rpt"/>
</dbReference>
<name>A0ABS3HS39_9ENTE</name>
<feature type="chain" id="PRO_5046936566" evidence="2">
    <location>
        <begin position="24"/>
        <end position="911"/>
    </location>
</feature>
<accession>A0ABS3HS39</accession>
<dbReference type="Pfam" id="PF13731">
    <property type="entry name" value="WxL"/>
    <property type="match status" value="1"/>
</dbReference>
<dbReference type="InterPro" id="IPR027994">
    <property type="entry name" value="WxL_dom"/>
</dbReference>
<evidence type="ECO:0000313" key="5">
    <source>
        <dbReference type="EMBL" id="MBO0476574.1"/>
    </source>
</evidence>
<dbReference type="InterPro" id="IPR001434">
    <property type="entry name" value="OmcB-like_DUF11"/>
</dbReference>
<evidence type="ECO:0000259" key="4">
    <source>
        <dbReference type="Pfam" id="PF13731"/>
    </source>
</evidence>
<proteinExistence type="predicted"/>
<dbReference type="Pfam" id="PF09479">
    <property type="entry name" value="Flg_new"/>
    <property type="match status" value="1"/>
</dbReference>
<dbReference type="Proteomes" id="UP000664857">
    <property type="component" value="Unassembled WGS sequence"/>
</dbReference>
<keyword evidence="6" id="KW-1185">Reference proteome</keyword>
<feature type="signal peptide" evidence="2">
    <location>
        <begin position="1"/>
        <end position="23"/>
    </location>
</feature>
<feature type="domain" description="WxL" evidence="4">
    <location>
        <begin position="722"/>
        <end position="905"/>
    </location>
</feature>
<feature type="domain" description="DUF11" evidence="3">
    <location>
        <begin position="519"/>
        <end position="639"/>
    </location>
</feature>
<sequence length="911" mass="103148">MKRKMHSLLMLLLFFLFPKFVMAYVDPGIDNDYRLSGNGASYFPEYISTDNGNLYFRFNDSQQLGGSMNRKSAYAGFPSTFFVENERNESGEAIYVKMEHSTGVGYHASSFMLAEKAPSHPDGYQVLNDRFSLVNSSISRIYQSPSSKGLYAEGTRYTMPFSGNQVKIGTELKPIGNTIIRHTYTVQNDSNEPITFVAMKDIGVDLRRGTYYQISSRAPKPMEVKMLGYNQGLSMEREGYRLNYVFRNTPDGPNNFSSFGLPTSYNTSIIQWDMPDMDHYANTPWLYKPYQNNSIHGAGMENDGYQPNQVVVPNQFSNKNETGVTMKWDEVTLKPGEYKDFTYDVQLMGDFGILYLFNNTNPDKENTYSAGDIVKFEPSGNWNKEDYKLKEGTIETTVSEYVDLKENDDVIVEANKTSGDGLEAVEIKRVKVKDVYDETTRKISVPVSKEEVAAIKTDVNSMGIDFYGQLNESSPNQRVYQQATINFVDSKDNHVYTRTQPIEFDVDDFEWVAPDVYELSVDKHVSEEVAFVGDTVHYRINASNTAKSTGSIDSLVLTDKMPEGLSKPQQVKIDNQLINENQIKWDSSKREWELPLGEIAKGDSKQITYESVIEKGSKDEVKTNVVTFGSEETEEWTVTDEASFIIDEKINWTVSFDSLGGSPITSQIVEDGQKVEVPKNPEDEQREFKGWYTTENLTILYDFNQPVIDNITLYAKWRSSIVDPIDGDKVIEPTNPVNKTTEDLRIQYVSDFNFGENRNDLSELSVKANEDSVIGEKNVKRKVPAFVSIIDDRPQTTRISSPWELRVKNTSFKDSSGHELSDTSIILSDLNFQGQRKNPKVTSGEIDISNKVQKIASSDNQPEGTSWSLALGKLDNEETTGVTFYSPSGFYKNATQYNSIVDWQLVPKINE</sequence>
<dbReference type="InterPro" id="IPR013378">
    <property type="entry name" value="InlB-like_B-rpt"/>
</dbReference>
<comment type="caution">
    <text evidence="5">The sequence shown here is derived from an EMBL/GenBank/DDBJ whole genome shotgun (WGS) entry which is preliminary data.</text>
</comment>
<dbReference type="InterPro" id="IPR042229">
    <property type="entry name" value="Listeria/Bacterioides_rpt_sf"/>
</dbReference>
<dbReference type="RefSeq" id="WP_206965686.1">
    <property type="nucleotide sequence ID" value="NZ_JAFLVX010000015.1"/>
</dbReference>
<reference evidence="5 6" key="1">
    <citation type="submission" date="2021-03" db="EMBL/GenBank/DDBJ databases">
        <title>Enterococcal diversity collection.</title>
        <authorList>
            <person name="Gilmore M.S."/>
            <person name="Schwartzman J."/>
            <person name="Van Tyne D."/>
            <person name="Martin M."/>
            <person name="Earl A.M."/>
            <person name="Manson A.L."/>
            <person name="Straub T."/>
            <person name="Salamzade R."/>
            <person name="Saavedra J."/>
            <person name="Lebreton F."/>
            <person name="Prichula J."/>
            <person name="Schaufler K."/>
            <person name="Gaca A."/>
            <person name="Sgardioli B."/>
            <person name="Wagenaar J."/>
            <person name="Strong T."/>
        </authorList>
    </citation>
    <scope>NUCLEOTIDE SEQUENCE [LARGE SCALE GENOMIC DNA]</scope>
    <source>
        <strain evidence="5 6">DIV0080</strain>
    </source>
</reference>
<dbReference type="Pfam" id="PF01345">
    <property type="entry name" value="DUF11"/>
    <property type="match status" value="1"/>
</dbReference>
<dbReference type="NCBIfam" id="TIGR01451">
    <property type="entry name" value="B_ant_repeat"/>
    <property type="match status" value="1"/>
</dbReference>
<evidence type="ECO:0000259" key="3">
    <source>
        <dbReference type="Pfam" id="PF01345"/>
    </source>
</evidence>
<comment type="subcellular location">
    <subcellularLocation>
        <location evidence="1">Cell envelope</location>
    </subcellularLocation>
</comment>